<evidence type="ECO:0000313" key="2">
    <source>
        <dbReference type="EMBL" id="MBF1650721.1"/>
    </source>
</evidence>
<dbReference type="Proteomes" id="UP000769484">
    <property type="component" value="Unassembled WGS sequence"/>
</dbReference>
<accession>A0A930KLP1</accession>
<protein>
    <submittedName>
        <fullName evidence="2">Uncharacterized protein</fullName>
    </submittedName>
</protein>
<sequence length="100" mass="11154">MLAKLVSLAMIGMGGGTVYFFTGDKLFKIYMVSSVMAVKSIGIIGETKMISFRAGWLNNQVDWQYDNLDSLDQDSHAYLGDFLLRELFVNGRGFRAVNMG</sequence>
<keyword evidence="1" id="KW-1133">Transmembrane helix</keyword>
<evidence type="ECO:0000256" key="1">
    <source>
        <dbReference type="SAM" id="Phobius"/>
    </source>
</evidence>
<organism evidence="2 3">
    <name type="scientific">Rothia dentocariosa</name>
    <dbReference type="NCBI Taxonomy" id="2047"/>
    <lineage>
        <taxon>Bacteria</taxon>
        <taxon>Bacillati</taxon>
        <taxon>Actinomycetota</taxon>
        <taxon>Actinomycetes</taxon>
        <taxon>Micrococcales</taxon>
        <taxon>Micrococcaceae</taxon>
        <taxon>Rothia</taxon>
    </lineage>
</organism>
<dbReference type="EMBL" id="JABZXJ010000102">
    <property type="protein sequence ID" value="MBF1650721.1"/>
    <property type="molecule type" value="Genomic_DNA"/>
</dbReference>
<keyword evidence="1" id="KW-0812">Transmembrane</keyword>
<feature type="transmembrane region" description="Helical" evidence="1">
    <location>
        <begin position="5"/>
        <end position="21"/>
    </location>
</feature>
<name>A0A930KLP1_9MICC</name>
<gene>
    <name evidence="2" type="ORF">HXO56_11705</name>
</gene>
<keyword evidence="1" id="KW-0472">Membrane</keyword>
<dbReference type="AlphaFoldDB" id="A0A930KLP1"/>
<evidence type="ECO:0000313" key="3">
    <source>
        <dbReference type="Proteomes" id="UP000769484"/>
    </source>
</evidence>
<proteinExistence type="predicted"/>
<comment type="caution">
    <text evidence="2">The sequence shown here is derived from an EMBL/GenBank/DDBJ whole genome shotgun (WGS) entry which is preliminary data.</text>
</comment>
<reference evidence="2" key="1">
    <citation type="submission" date="2020-04" db="EMBL/GenBank/DDBJ databases">
        <title>Deep metagenomics examines the oral microbiome during advanced dental caries in children, revealing novel taxa and co-occurrences with host molecules.</title>
        <authorList>
            <person name="Baker J.L."/>
            <person name="Morton J.T."/>
            <person name="Dinis M."/>
            <person name="Alvarez R."/>
            <person name="Tran N.C."/>
            <person name="Knight R."/>
            <person name="Edlund A."/>
        </authorList>
    </citation>
    <scope>NUCLEOTIDE SEQUENCE</scope>
    <source>
        <strain evidence="2">JCVI_47_bin.4</strain>
    </source>
</reference>